<evidence type="ECO:0000256" key="1">
    <source>
        <dbReference type="SAM" id="MobiDB-lite"/>
    </source>
</evidence>
<evidence type="ECO:0000313" key="2">
    <source>
        <dbReference type="EMBL" id="SPD22931.1"/>
    </source>
</evidence>
<proteinExistence type="predicted"/>
<gene>
    <name evidence="2" type="ORF">FSB_LOCUS50813</name>
</gene>
<sequence>MNSHIEKVTVYSGNGKNPMVIPEGEHLLSETDMSSNNDNRWPEGSPSEKALRRLILGWKSGMNENRSHPIDIAKGLKWTEKPESWSQKIACHPMTELETRGTWTQ</sequence>
<dbReference type="EMBL" id="OIVN01005556">
    <property type="protein sequence ID" value="SPD22931.1"/>
    <property type="molecule type" value="Genomic_DNA"/>
</dbReference>
<organism evidence="2">
    <name type="scientific">Fagus sylvatica</name>
    <name type="common">Beechnut</name>
    <dbReference type="NCBI Taxonomy" id="28930"/>
    <lineage>
        <taxon>Eukaryota</taxon>
        <taxon>Viridiplantae</taxon>
        <taxon>Streptophyta</taxon>
        <taxon>Embryophyta</taxon>
        <taxon>Tracheophyta</taxon>
        <taxon>Spermatophyta</taxon>
        <taxon>Magnoliopsida</taxon>
        <taxon>eudicotyledons</taxon>
        <taxon>Gunneridae</taxon>
        <taxon>Pentapetalae</taxon>
        <taxon>rosids</taxon>
        <taxon>fabids</taxon>
        <taxon>Fagales</taxon>
        <taxon>Fagaceae</taxon>
        <taxon>Fagus</taxon>
    </lineage>
</organism>
<protein>
    <submittedName>
        <fullName evidence="2">Uncharacterized protein</fullName>
    </submittedName>
</protein>
<name>A0A2N9IGA3_FAGSY</name>
<dbReference type="AlphaFoldDB" id="A0A2N9IGA3"/>
<reference evidence="2" key="1">
    <citation type="submission" date="2018-02" db="EMBL/GenBank/DDBJ databases">
        <authorList>
            <person name="Cohen D.B."/>
            <person name="Kent A.D."/>
        </authorList>
    </citation>
    <scope>NUCLEOTIDE SEQUENCE</scope>
</reference>
<feature type="region of interest" description="Disordered" evidence="1">
    <location>
        <begin position="1"/>
        <end position="46"/>
    </location>
</feature>
<accession>A0A2N9IGA3</accession>